<dbReference type="EMBL" id="SLWQ01000004">
    <property type="protein sequence ID" value="TCO40893.1"/>
    <property type="molecule type" value="Genomic_DNA"/>
</dbReference>
<accession>A0A4R2I919</accession>
<gene>
    <name evidence="1" type="ORF">EV148_104256</name>
</gene>
<dbReference type="RefSeq" id="WP_131997398.1">
    <property type="nucleotide sequence ID" value="NZ_SLWQ01000004.1"/>
</dbReference>
<organism evidence="1 2">
    <name type="scientific">Dokdonella fugitiva</name>
    <dbReference type="NCBI Taxonomy" id="328517"/>
    <lineage>
        <taxon>Bacteria</taxon>
        <taxon>Pseudomonadati</taxon>
        <taxon>Pseudomonadota</taxon>
        <taxon>Gammaproteobacteria</taxon>
        <taxon>Lysobacterales</taxon>
        <taxon>Rhodanobacteraceae</taxon>
        <taxon>Dokdonella</taxon>
    </lineage>
</organism>
<name>A0A4R2I919_9GAMM</name>
<dbReference type="AlphaFoldDB" id="A0A4R2I919"/>
<sequence length="146" mass="15390">MPIVAKGVVGLLAAFGALQLAGLLFLMAGGATGYVAPCSVYPVMDVPSPGGGARATVENRRCGDRDQRTDVSVSANGLASDWSQTVFSAPSAIANAGSYAPLQLRLTWLDDTHLEIRYPRGVKNDMREGRVGDVHINYTEVEGSLP</sequence>
<keyword evidence="2" id="KW-1185">Reference proteome</keyword>
<protein>
    <submittedName>
        <fullName evidence="1">Uncharacterized protein</fullName>
    </submittedName>
</protein>
<comment type="caution">
    <text evidence="1">The sequence shown here is derived from an EMBL/GenBank/DDBJ whole genome shotgun (WGS) entry which is preliminary data.</text>
</comment>
<evidence type="ECO:0000313" key="2">
    <source>
        <dbReference type="Proteomes" id="UP000294862"/>
    </source>
</evidence>
<dbReference type="Proteomes" id="UP000294862">
    <property type="component" value="Unassembled WGS sequence"/>
</dbReference>
<evidence type="ECO:0000313" key="1">
    <source>
        <dbReference type="EMBL" id="TCO40893.1"/>
    </source>
</evidence>
<proteinExistence type="predicted"/>
<reference evidence="1 2" key="1">
    <citation type="journal article" date="2015" name="Stand. Genomic Sci.">
        <title>Genomic Encyclopedia of Bacterial and Archaeal Type Strains, Phase III: the genomes of soil and plant-associated and newly described type strains.</title>
        <authorList>
            <person name="Whitman W.B."/>
            <person name="Woyke T."/>
            <person name="Klenk H.P."/>
            <person name="Zhou Y."/>
            <person name="Lilburn T.G."/>
            <person name="Beck B.J."/>
            <person name="De Vos P."/>
            <person name="Vandamme P."/>
            <person name="Eisen J.A."/>
            <person name="Garrity G."/>
            <person name="Hugenholtz P."/>
            <person name="Kyrpides N.C."/>
        </authorList>
    </citation>
    <scope>NUCLEOTIDE SEQUENCE [LARGE SCALE GENOMIC DNA]</scope>
    <source>
        <strain evidence="1 2">A3</strain>
    </source>
</reference>